<dbReference type="InterPro" id="IPR015424">
    <property type="entry name" value="PyrdxlP-dep_Trfase"/>
</dbReference>
<dbReference type="GO" id="GO:0005737">
    <property type="term" value="C:cytoplasm"/>
    <property type="evidence" value="ECO:0007669"/>
    <property type="project" value="TreeGrafter"/>
</dbReference>
<dbReference type="InterPro" id="IPR015422">
    <property type="entry name" value="PyrdxlP-dep_Trfase_small"/>
</dbReference>
<evidence type="ECO:0000256" key="3">
    <source>
        <dbReference type="ARBA" id="ARBA00022793"/>
    </source>
</evidence>
<dbReference type="GO" id="GO:0030170">
    <property type="term" value="F:pyridoxal phosphate binding"/>
    <property type="evidence" value="ECO:0007669"/>
    <property type="project" value="InterPro"/>
</dbReference>
<dbReference type="PRINTS" id="PR00800">
    <property type="entry name" value="YHDCRBOXLASE"/>
</dbReference>
<dbReference type="EMBL" id="FMUH01000001">
    <property type="protein sequence ID" value="SCX38796.1"/>
    <property type="molecule type" value="Genomic_DNA"/>
</dbReference>
<dbReference type="InterPro" id="IPR002129">
    <property type="entry name" value="PyrdxlP-dep_de-COase"/>
</dbReference>
<keyword evidence="5 7" id="KW-0456">Lyase</keyword>
<organism evidence="8 9">
    <name type="scientific">Klenkia marina</name>
    <dbReference type="NCBI Taxonomy" id="1960309"/>
    <lineage>
        <taxon>Bacteria</taxon>
        <taxon>Bacillati</taxon>
        <taxon>Actinomycetota</taxon>
        <taxon>Actinomycetes</taxon>
        <taxon>Geodermatophilales</taxon>
        <taxon>Geodermatophilaceae</taxon>
        <taxon>Klenkia</taxon>
    </lineage>
</organism>
<dbReference type="GO" id="GO:0019752">
    <property type="term" value="P:carboxylic acid metabolic process"/>
    <property type="evidence" value="ECO:0007669"/>
    <property type="project" value="InterPro"/>
</dbReference>
<dbReference type="OrthoDB" id="3335676at2"/>
<comment type="similarity">
    <text evidence="2 7">Belongs to the group II decarboxylase family.</text>
</comment>
<comment type="cofactor">
    <cofactor evidence="1 6 7">
        <name>pyridoxal 5'-phosphate</name>
        <dbReference type="ChEBI" id="CHEBI:597326"/>
    </cofactor>
</comment>
<dbReference type="Pfam" id="PF00282">
    <property type="entry name" value="Pyridoxal_deC"/>
    <property type="match status" value="1"/>
</dbReference>
<evidence type="ECO:0000313" key="8">
    <source>
        <dbReference type="EMBL" id="SCX38796.1"/>
    </source>
</evidence>
<evidence type="ECO:0000256" key="1">
    <source>
        <dbReference type="ARBA" id="ARBA00001933"/>
    </source>
</evidence>
<feature type="modified residue" description="N6-(pyridoxal phosphate)lysine" evidence="6">
    <location>
        <position position="319"/>
    </location>
</feature>
<dbReference type="InterPro" id="IPR010977">
    <property type="entry name" value="Aromatic_deC"/>
</dbReference>
<keyword evidence="3" id="KW-0210">Decarboxylase</keyword>
<dbReference type="GO" id="GO:0006520">
    <property type="term" value="P:amino acid metabolic process"/>
    <property type="evidence" value="ECO:0007669"/>
    <property type="project" value="InterPro"/>
</dbReference>
<proteinExistence type="inferred from homology"/>
<reference evidence="9" key="1">
    <citation type="submission" date="2016-10" db="EMBL/GenBank/DDBJ databases">
        <authorList>
            <person name="Varghese N."/>
            <person name="Submissions S."/>
        </authorList>
    </citation>
    <scope>NUCLEOTIDE SEQUENCE [LARGE SCALE GENOMIC DNA]</scope>
    <source>
        <strain evidence="9">DSM 45722</strain>
    </source>
</reference>
<evidence type="ECO:0000256" key="6">
    <source>
        <dbReference type="PIRSR" id="PIRSR602129-50"/>
    </source>
</evidence>
<accession>A0A1G4XC83</accession>
<dbReference type="GO" id="GO:0004058">
    <property type="term" value="F:aromatic-L-amino-acid decarboxylase activity"/>
    <property type="evidence" value="ECO:0007669"/>
    <property type="project" value="UniProtKB-ARBA"/>
</dbReference>
<dbReference type="STRING" id="1960309.SAMN03159343_0504"/>
<name>A0A1G4XC83_9ACTN</name>
<dbReference type="CDD" id="cd06450">
    <property type="entry name" value="DOPA_deC_like"/>
    <property type="match status" value="1"/>
</dbReference>
<dbReference type="InterPro" id="IPR015421">
    <property type="entry name" value="PyrdxlP-dep_Trfase_major"/>
</dbReference>
<dbReference type="Gene3D" id="3.40.640.10">
    <property type="entry name" value="Type I PLP-dependent aspartate aminotransferase-like (Major domain)"/>
    <property type="match status" value="1"/>
</dbReference>
<dbReference type="Gene3D" id="3.90.1150.10">
    <property type="entry name" value="Aspartate Aminotransferase, domain 1"/>
    <property type="match status" value="1"/>
</dbReference>
<dbReference type="AlphaFoldDB" id="A0A1G4XC83"/>
<dbReference type="PANTHER" id="PTHR45677:SF8">
    <property type="entry name" value="CYSTEINE SULFINIC ACID DECARBOXYLASE"/>
    <property type="match status" value="1"/>
</dbReference>
<evidence type="ECO:0000256" key="5">
    <source>
        <dbReference type="ARBA" id="ARBA00023239"/>
    </source>
</evidence>
<keyword evidence="4 6" id="KW-0663">Pyridoxal phosphate</keyword>
<sequence>MTTLHTPAQDARSTADQHLLTTDNRDAYRAGMTTAVDLVADRLAAVRRPQTGVRPADLAHEVDAVDLDTPLPDTAAALDELGRLWLRDAVWFHDPGYLAHLNCPVVLPALAADALASAVNSSLDTWDQSAGATLVEQKLVTWLADRAGLGPAADGVFTSGGTQSNLQALLLARDEACARLRRARPGARLPELLGGLRILASDVGHFSVVTAARLLGLGEDAVVAVPTDHGRRMRVDALAAALADLREQGLEPMAVVGTAGTTDFGSIDPLPAIADLCAEHGAWFHVDAAYGGGLLVSPTRRHLLAGVERADSVTVDPHKTFFQPVACSVLLVRDGASLRHVTHHADYLNPETAPEPNQVDKSLQTTRRFDAVKLWTTLRVLGADGIGAMVDRVVDLAAETWPLLDVHPDFDVVVRPELSTLVFRYVPAERLPEDDVDELNRHVRRSLAATGEVVLGGTTVDGRAFLKTTLLNPTTTGDQLVAVLGLVIRHAEAWLAAR</sequence>
<protein>
    <submittedName>
        <fullName evidence="8">L-2,4-diaminobutyrate decarboxylase</fullName>
    </submittedName>
</protein>
<evidence type="ECO:0000256" key="7">
    <source>
        <dbReference type="RuleBase" id="RU000382"/>
    </source>
</evidence>
<dbReference type="SUPFAM" id="SSF53383">
    <property type="entry name" value="PLP-dependent transferases"/>
    <property type="match status" value="1"/>
</dbReference>
<dbReference type="Proteomes" id="UP000198981">
    <property type="component" value="Unassembled WGS sequence"/>
</dbReference>
<gene>
    <name evidence="8" type="ORF">SAMN03159343_0504</name>
</gene>
<evidence type="ECO:0000256" key="2">
    <source>
        <dbReference type="ARBA" id="ARBA00009533"/>
    </source>
</evidence>
<keyword evidence="9" id="KW-1185">Reference proteome</keyword>
<dbReference type="PANTHER" id="PTHR45677">
    <property type="entry name" value="GLUTAMATE DECARBOXYLASE-RELATED"/>
    <property type="match status" value="1"/>
</dbReference>
<dbReference type="RefSeq" id="WP_092799331.1">
    <property type="nucleotide sequence ID" value="NZ_FMUH01000001.1"/>
</dbReference>
<evidence type="ECO:0000256" key="4">
    <source>
        <dbReference type="ARBA" id="ARBA00022898"/>
    </source>
</evidence>
<evidence type="ECO:0000313" key="9">
    <source>
        <dbReference type="Proteomes" id="UP000198981"/>
    </source>
</evidence>